<dbReference type="Pfam" id="PF05425">
    <property type="entry name" value="CopD"/>
    <property type="match status" value="1"/>
</dbReference>
<keyword evidence="5 6" id="KW-0472">Membrane</keyword>
<feature type="transmembrane region" description="Helical" evidence="6">
    <location>
        <begin position="108"/>
        <end position="129"/>
    </location>
</feature>
<dbReference type="PANTHER" id="PTHR34820">
    <property type="entry name" value="INNER MEMBRANE PROTEIN YEBZ"/>
    <property type="match status" value="1"/>
</dbReference>
<evidence type="ECO:0000313" key="8">
    <source>
        <dbReference type="EMBL" id="GLY69013.1"/>
    </source>
</evidence>
<evidence type="ECO:0000256" key="5">
    <source>
        <dbReference type="ARBA" id="ARBA00023136"/>
    </source>
</evidence>
<evidence type="ECO:0000259" key="7">
    <source>
        <dbReference type="Pfam" id="PF05425"/>
    </source>
</evidence>
<protein>
    <submittedName>
        <fullName evidence="8">Copper resistance protein CopD</fullName>
    </submittedName>
</protein>
<dbReference type="GO" id="GO:0006825">
    <property type="term" value="P:copper ion transport"/>
    <property type="evidence" value="ECO:0007669"/>
    <property type="project" value="InterPro"/>
</dbReference>
<sequence length="280" mass="29285">MVTVGMSLLPKLLVPEPAASVAAPLALARLIATVSSAVWLVAALVSMVLEVVDINVGEPFTIAAIGWYVRGAGAGQAHLVVACCAFVYLVVTVLALRRGEEVPAELRIAVAVFALLPLSTAGHAASGAQGLENLALVSIELHVIAAVSWTGGLLAVLLLLGLDRNLLAGALPRFSKLATVCVFLTAFTGLFDGWYELHRTPGILWYLALFTTRYGWVLIGKGACVAAAGLLGGYTRLRLLPKIVERRTTAVVTWTTVEIGILAEAFGLAAVLIRAPVVTG</sequence>
<dbReference type="GO" id="GO:0005886">
    <property type="term" value="C:plasma membrane"/>
    <property type="evidence" value="ECO:0007669"/>
    <property type="project" value="UniProtKB-SubCell"/>
</dbReference>
<dbReference type="EMBL" id="BSTI01000014">
    <property type="protein sequence ID" value="GLY69013.1"/>
    <property type="molecule type" value="Genomic_DNA"/>
</dbReference>
<evidence type="ECO:0000256" key="4">
    <source>
        <dbReference type="ARBA" id="ARBA00022989"/>
    </source>
</evidence>
<feature type="transmembrane region" description="Helical" evidence="6">
    <location>
        <begin position="215"/>
        <end position="237"/>
    </location>
</feature>
<dbReference type="PANTHER" id="PTHR34820:SF4">
    <property type="entry name" value="INNER MEMBRANE PROTEIN YEBZ"/>
    <property type="match status" value="1"/>
</dbReference>
<accession>A0A9W6R5G0</accession>
<organism evidence="8 9">
    <name type="scientific">Amycolatopsis taiwanensis</name>
    <dbReference type="NCBI Taxonomy" id="342230"/>
    <lineage>
        <taxon>Bacteria</taxon>
        <taxon>Bacillati</taxon>
        <taxon>Actinomycetota</taxon>
        <taxon>Actinomycetes</taxon>
        <taxon>Pseudonocardiales</taxon>
        <taxon>Pseudonocardiaceae</taxon>
        <taxon>Amycolatopsis</taxon>
    </lineage>
</organism>
<keyword evidence="3 6" id="KW-0812">Transmembrane</keyword>
<evidence type="ECO:0000256" key="6">
    <source>
        <dbReference type="SAM" id="Phobius"/>
    </source>
</evidence>
<comment type="subcellular location">
    <subcellularLocation>
        <location evidence="1">Cell membrane</location>
        <topology evidence="1">Multi-pass membrane protein</topology>
    </subcellularLocation>
</comment>
<keyword evidence="4 6" id="KW-1133">Transmembrane helix</keyword>
<feature type="transmembrane region" description="Helical" evidence="6">
    <location>
        <begin position="141"/>
        <end position="162"/>
    </location>
</feature>
<reference evidence="8" key="1">
    <citation type="submission" date="2023-03" db="EMBL/GenBank/DDBJ databases">
        <title>Amycolatopsis taiwanensis NBRC 103393.</title>
        <authorList>
            <person name="Ichikawa N."/>
            <person name="Sato H."/>
            <person name="Tonouchi N."/>
        </authorList>
    </citation>
    <scope>NUCLEOTIDE SEQUENCE</scope>
    <source>
        <strain evidence="8">NBRC 103393</strain>
    </source>
</reference>
<evidence type="ECO:0000256" key="1">
    <source>
        <dbReference type="ARBA" id="ARBA00004651"/>
    </source>
</evidence>
<comment type="caution">
    <text evidence="8">The sequence shown here is derived from an EMBL/GenBank/DDBJ whole genome shotgun (WGS) entry which is preliminary data.</text>
</comment>
<keyword evidence="9" id="KW-1185">Reference proteome</keyword>
<proteinExistence type="predicted"/>
<dbReference type="InterPro" id="IPR032694">
    <property type="entry name" value="CopC/D"/>
</dbReference>
<evidence type="ECO:0000313" key="9">
    <source>
        <dbReference type="Proteomes" id="UP001165136"/>
    </source>
</evidence>
<name>A0A9W6R5G0_9PSEU</name>
<dbReference type="AlphaFoldDB" id="A0A9W6R5G0"/>
<feature type="transmembrane region" description="Helical" evidence="6">
    <location>
        <begin position="77"/>
        <end position="96"/>
    </location>
</feature>
<dbReference type="Proteomes" id="UP001165136">
    <property type="component" value="Unassembled WGS sequence"/>
</dbReference>
<evidence type="ECO:0000256" key="3">
    <source>
        <dbReference type="ARBA" id="ARBA00022692"/>
    </source>
</evidence>
<evidence type="ECO:0000256" key="2">
    <source>
        <dbReference type="ARBA" id="ARBA00022475"/>
    </source>
</evidence>
<feature type="domain" description="Copper resistance protein D" evidence="7">
    <location>
        <begin position="169"/>
        <end position="272"/>
    </location>
</feature>
<feature type="transmembrane region" description="Helical" evidence="6">
    <location>
        <begin position="249"/>
        <end position="273"/>
    </location>
</feature>
<dbReference type="InterPro" id="IPR008457">
    <property type="entry name" value="Cu-R_CopD_dom"/>
</dbReference>
<gene>
    <name evidence="8" type="ORF">Atai01_56320</name>
</gene>
<feature type="transmembrane region" description="Helical" evidence="6">
    <location>
        <begin position="21"/>
        <end position="49"/>
    </location>
</feature>
<keyword evidence="2" id="KW-1003">Cell membrane</keyword>
<feature type="transmembrane region" description="Helical" evidence="6">
    <location>
        <begin position="174"/>
        <end position="195"/>
    </location>
</feature>